<protein>
    <submittedName>
        <fullName evidence="1">Unannotated protein</fullName>
    </submittedName>
</protein>
<gene>
    <name evidence="1" type="ORF">UFOPK3609_01193</name>
</gene>
<dbReference type="EMBL" id="CAFBMQ010000183">
    <property type="protein sequence ID" value="CAB4916917.1"/>
    <property type="molecule type" value="Genomic_DNA"/>
</dbReference>
<sequence>MAAALCTTTTTASAAFTATGSGQAASKAATMPSGPTPTVRSAGLNGVLAVYEVSFTGLATGASTVPVTSYVVQRQVLGGWITPTGSCATAIPVVSPVPTAYVCSESLALTLGQPRYRVAAAYLSWTGAPGATG</sequence>
<proteinExistence type="predicted"/>
<name>A0A6J7H799_9ZZZZ</name>
<evidence type="ECO:0000313" key="1">
    <source>
        <dbReference type="EMBL" id="CAB4916917.1"/>
    </source>
</evidence>
<accession>A0A6J7H799</accession>
<organism evidence="1">
    <name type="scientific">freshwater metagenome</name>
    <dbReference type="NCBI Taxonomy" id="449393"/>
    <lineage>
        <taxon>unclassified sequences</taxon>
        <taxon>metagenomes</taxon>
        <taxon>ecological metagenomes</taxon>
    </lineage>
</organism>
<reference evidence="1" key="1">
    <citation type="submission" date="2020-05" db="EMBL/GenBank/DDBJ databases">
        <authorList>
            <person name="Chiriac C."/>
            <person name="Salcher M."/>
            <person name="Ghai R."/>
            <person name="Kavagutti S V."/>
        </authorList>
    </citation>
    <scope>NUCLEOTIDE SEQUENCE</scope>
</reference>
<dbReference type="AlphaFoldDB" id="A0A6J7H799"/>